<proteinExistence type="predicted"/>
<dbReference type="Proteomes" id="UP001235064">
    <property type="component" value="Unassembled WGS sequence"/>
</dbReference>
<sequence length="429" mass="48839">MGAEPTSDAATTRKGVSPLQDAVEGFGRRGRRLTAARLEAVPDVLIALRGPRVLHDADARHSLALEVEQTLRGAILDMKDPVDRRIAQVVLASEPEFYDDTIEIRKQTVLSGDMAFSANQFAQRRPRIITELVSALQARFAGEAGAKRMPDEIDTFVTQLARSTRNLGTIIYAYDVAALNMHRTFGRPELYKRMAKWLASRNDISDEAMFEYAWSQHLLRKAALHPDLTKWMVTHGLRGYLGGYLDSEFGPDARLGRELIATHGMLEPGPFVDAWIERDAVIRKRRLEGHEWREEQARGVLLMLTDQVPEFDLVKRRVLEPSAEWHGEHYGYGRRVLLEAIGYLWTVLRAHTPDDPLEERDIRTRAQYLVDHLVAPCDDDAWDEPETEGFVRPVLNVEARQMFTEQFFGEKPVLLCEFRADDPELDSLL</sequence>
<evidence type="ECO:0000313" key="2">
    <source>
        <dbReference type="Proteomes" id="UP001235064"/>
    </source>
</evidence>
<gene>
    <name evidence="1" type="ORF">QSV35_12180</name>
</gene>
<comment type="caution">
    <text evidence="1">The sequence shown here is derived from an EMBL/GenBank/DDBJ whole genome shotgun (WGS) entry which is preliminary data.</text>
</comment>
<organism evidence="1 2">
    <name type="scientific">Microbacterium candidum</name>
    <dbReference type="NCBI Taxonomy" id="3041922"/>
    <lineage>
        <taxon>Bacteria</taxon>
        <taxon>Bacillati</taxon>
        <taxon>Actinomycetota</taxon>
        <taxon>Actinomycetes</taxon>
        <taxon>Micrococcales</taxon>
        <taxon>Microbacteriaceae</taxon>
        <taxon>Microbacterium</taxon>
    </lineage>
</organism>
<dbReference type="RefSeq" id="WP_286289022.1">
    <property type="nucleotide sequence ID" value="NZ_JASXSZ010000003.1"/>
</dbReference>
<accession>A0ABT7N052</accession>
<evidence type="ECO:0000313" key="1">
    <source>
        <dbReference type="EMBL" id="MDL9980091.1"/>
    </source>
</evidence>
<protein>
    <submittedName>
        <fullName evidence="1">Uncharacterized protein</fullName>
    </submittedName>
</protein>
<keyword evidence="2" id="KW-1185">Reference proteome</keyword>
<name>A0ABT7N052_9MICO</name>
<dbReference type="EMBL" id="JASXSZ010000003">
    <property type="protein sequence ID" value="MDL9980091.1"/>
    <property type="molecule type" value="Genomic_DNA"/>
</dbReference>
<reference evidence="1 2" key="1">
    <citation type="submission" date="2023-06" db="EMBL/GenBank/DDBJ databases">
        <title>Microbacterium sp. nov., isolated from a waste landfill.</title>
        <authorList>
            <person name="Wen W."/>
        </authorList>
    </citation>
    <scope>NUCLEOTIDE SEQUENCE [LARGE SCALE GENOMIC DNA]</scope>
    <source>
        <strain evidence="1 2">ASV49</strain>
    </source>
</reference>